<organism evidence="2 3">
    <name type="scientific">Vreelandella venusta</name>
    <dbReference type="NCBI Taxonomy" id="44935"/>
    <lineage>
        <taxon>Bacteria</taxon>
        <taxon>Pseudomonadati</taxon>
        <taxon>Pseudomonadota</taxon>
        <taxon>Gammaproteobacteria</taxon>
        <taxon>Oceanospirillales</taxon>
        <taxon>Halomonadaceae</taxon>
        <taxon>Vreelandella</taxon>
    </lineage>
</organism>
<protein>
    <recommendedName>
        <fullName evidence="1">FRG domain-containing protein</fullName>
    </recommendedName>
</protein>
<feature type="domain" description="FRG" evidence="1">
    <location>
        <begin position="26"/>
        <end position="163"/>
    </location>
</feature>
<comment type="caution">
    <text evidence="2">The sequence shown here is derived from an EMBL/GenBank/DDBJ whole genome shotgun (WGS) entry which is preliminary data.</text>
</comment>
<dbReference type="RefSeq" id="WP_125747816.1">
    <property type="nucleotide sequence ID" value="NZ_CP034367.1"/>
</dbReference>
<evidence type="ECO:0000259" key="1">
    <source>
        <dbReference type="SMART" id="SM00901"/>
    </source>
</evidence>
<name>A0ABX2B9L4_9GAMM</name>
<gene>
    <name evidence="2" type="ORF">DDR56_09640</name>
</gene>
<dbReference type="InterPro" id="IPR014966">
    <property type="entry name" value="FRG-dom"/>
</dbReference>
<evidence type="ECO:0000313" key="3">
    <source>
        <dbReference type="Proteomes" id="UP001318401"/>
    </source>
</evidence>
<accession>A0ABX2B9L4</accession>
<keyword evidence="3" id="KW-1185">Reference proteome</keyword>
<dbReference type="Proteomes" id="UP001318401">
    <property type="component" value="Unassembled WGS sequence"/>
</dbReference>
<reference evidence="2 3" key="1">
    <citation type="submission" date="2018-04" db="EMBL/GenBank/DDBJ databases">
        <authorList>
            <person name="Li G."/>
            <person name="Du W."/>
            <person name="Bai Y."/>
        </authorList>
    </citation>
    <scope>NUCLEOTIDE SEQUENCE [LARGE SCALE GENOMIC DNA]</scope>
    <source>
        <strain evidence="2 3">YYYZ-3</strain>
    </source>
</reference>
<dbReference type="EMBL" id="QDKN01000003">
    <property type="protein sequence ID" value="NPT30822.1"/>
    <property type="molecule type" value="Genomic_DNA"/>
</dbReference>
<dbReference type="Pfam" id="PF08867">
    <property type="entry name" value="FRG"/>
    <property type="match status" value="1"/>
</dbReference>
<sequence>MTYEIEVFTDARELINYLSPLREELWDRNRIYRGHGSEKFNLCPSVFRSSPCPQKGVPSTFEIGQHVNYELTILGNFLNGCDASGIQVPGDSSTLRMKLDNKHRDVALFNDSDGWPYNDALSLLATAQHHGVPTCLLDWTKRSYVAAYFAASQALRGLESALLTGNRGEKPKELVVWSLSVMHNRKWKLVKYIEAQGFVSVNRAAQEGVFTATSLDAIGQRGIKGASLENLEEMYRPSLQGRPRLGRYSLPINESAHLLKLCAAFGVKGSTLFPGYEGVAREVEDIRLASRYKSH</sequence>
<dbReference type="SMART" id="SM00901">
    <property type="entry name" value="FRG"/>
    <property type="match status" value="1"/>
</dbReference>
<proteinExistence type="predicted"/>
<evidence type="ECO:0000313" key="2">
    <source>
        <dbReference type="EMBL" id="NPT30822.1"/>
    </source>
</evidence>